<organism evidence="2 3">
    <name type="scientific">Araneus ventricosus</name>
    <name type="common">Orbweaver spider</name>
    <name type="synonym">Epeira ventricosa</name>
    <dbReference type="NCBI Taxonomy" id="182803"/>
    <lineage>
        <taxon>Eukaryota</taxon>
        <taxon>Metazoa</taxon>
        <taxon>Ecdysozoa</taxon>
        <taxon>Arthropoda</taxon>
        <taxon>Chelicerata</taxon>
        <taxon>Arachnida</taxon>
        <taxon>Araneae</taxon>
        <taxon>Araneomorphae</taxon>
        <taxon>Entelegynae</taxon>
        <taxon>Araneoidea</taxon>
        <taxon>Araneidae</taxon>
        <taxon>Araneus</taxon>
    </lineage>
</organism>
<evidence type="ECO:0000256" key="1">
    <source>
        <dbReference type="SAM" id="MobiDB-lite"/>
    </source>
</evidence>
<proteinExistence type="predicted"/>
<dbReference type="AlphaFoldDB" id="A0A4Y2EHZ3"/>
<dbReference type="Proteomes" id="UP000499080">
    <property type="component" value="Unassembled WGS sequence"/>
</dbReference>
<name>A0A4Y2EHZ3_ARAVE</name>
<feature type="region of interest" description="Disordered" evidence="1">
    <location>
        <begin position="73"/>
        <end position="94"/>
    </location>
</feature>
<protein>
    <submittedName>
        <fullName evidence="2">Uncharacterized protein</fullName>
    </submittedName>
</protein>
<dbReference type="EMBL" id="BGPR01000597">
    <property type="protein sequence ID" value="GBM27886.1"/>
    <property type="molecule type" value="Genomic_DNA"/>
</dbReference>
<reference evidence="2 3" key="1">
    <citation type="journal article" date="2019" name="Sci. Rep.">
        <title>Orb-weaving spider Araneus ventricosus genome elucidates the spidroin gene catalogue.</title>
        <authorList>
            <person name="Kono N."/>
            <person name="Nakamura H."/>
            <person name="Ohtoshi R."/>
            <person name="Moran D.A.P."/>
            <person name="Shinohara A."/>
            <person name="Yoshida Y."/>
            <person name="Fujiwara M."/>
            <person name="Mori M."/>
            <person name="Tomita M."/>
            <person name="Arakawa K."/>
        </authorList>
    </citation>
    <scope>NUCLEOTIDE SEQUENCE [LARGE SCALE GENOMIC DNA]</scope>
</reference>
<gene>
    <name evidence="2" type="ORF">AVEN_256685_1</name>
</gene>
<accession>A0A4Y2EHZ3</accession>
<keyword evidence="3" id="KW-1185">Reference proteome</keyword>
<sequence>MTGKSHVDNFLKKKKRSLATTIRKRFMQNSEHHRSFSERKQTLPWPSESPVLIIQRSQRFMKPHYLQENEAALSTPLPRPDENNAPGGGLCLGERRGTQVHESMTMGGSGVFEPKRSLCRRMTGG</sequence>
<comment type="caution">
    <text evidence="2">The sequence shown here is derived from an EMBL/GenBank/DDBJ whole genome shotgun (WGS) entry which is preliminary data.</text>
</comment>
<evidence type="ECO:0000313" key="2">
    <source>
        <dbReference type="EMBL" id="GBM27886.1"/>
    </source>
</evidence>
<evidence type="ECO:0000313" key="3">
    <source>
        <dbReference type="Proteomes" id="UP000499080"/>
    </source>
</evidence>